<evidence type="ECO:0000313" key="3">
    <source>
        <dbReference type="Proteomes" id="UP000632849"/>
    </source>
</evidence>
<organism evidence="2 3">
    <name type="scientific">Streptomyces filamentosus</name>
    <name type="common">Streptomyces roseosporus</name>
    <dbReference type="NCBI Taxonomy" id="67294"/>
    <lineage>
        <taxon>Bacteria</taxon>
        <taxon>Bacillati</taxon>
        <taxon>Actinomycetota</taxon>
        <taxon>Actinomycetes</taxon>
        <taxon>Kitasatosporales</taxon>
        <taxon>Streptomycetaceae</taxon>
        <taxon>Streptomyces</taxon>
    </lineage>
</organism>
<evidence type="ECO:0000256" key="1">
    <source>
        <dbReference type="SAM" id="MobiDB-lite"/>
    </source>
</evidence>
<gene>
    <name evidence="2" type="ORF">GCM10017667_45890</name>
</gene>
<dbReference type="AlphaFoldDB" id="A0A919BRT8"/>
<name>A0A919BRT8_STRFL</name>
<comment type="caution">
    <text evidence="2">The sequence shown here is derived from an EMBL/GenBank/DDBJ whole genome shotgun (WGS) entry which is preliminary data.</text>
</comment>
<feature type="region of interest" description="Disordered" evidence="1">
    <location>
        <begin position="1"/>
        <end position="38"/>
    </location>
</feature>
<accession>A0A919BRT8</accession>
<feature type="region of interest" description="Disordered" evidence="1">
    <location>
        <begin position="80"/>
        <end position="101"/>
    </location>
</feature>
<protein>
    <submittedName>
        <fullName evidence="2">Uncharacterized protein</fullName>
    </submittedName>
</protein>
<dbReference type="EMBL" id="BNBE01000002">
    <property type="protein sequence ID" value="GHG08703.1"/>
    <property type="molecule type" value="Genomic_DNA"/>
</dbReference>
<sequence length="101" mass="10073">MPWGGPATVGAARGGVIGTITGPAHPGGPAGRKEGTVGPVVRAMPVPGAARAFRTTPVVRKARVVPATLLVRTVLLVRTAGTRPVPSSRTPCVPSGSEPPP</sequence>
<dbReference type="Proteomes" id="UP000632849">
    <property type="component" value="Unassembled WGS sequence"/>
</dbReference>
<proteinExistence type="predicted"/>
<keyword evidence="3" id="KW-1185">Reference proteome</keyword>
<reference evidence="2" key="1">
    <citation type="journal article" date="2014" name="Int. J. Syst. Evol. Microbiol.">
        <title>Complete genome sequence of Corynebacterium casei LMG S-19264T (=DSM 44701T), isolated from a smear-ripened cheese.</title>
        <authorList>
            <consortium name="US DOE Joint Genome Institute (JGI-PGF)"/>
            <person name="Walter F."/>
            <person name="Albersmeier A."/>
            <person name="Kalinowski J."/>
            <person name="Ruckert C."/>
        </authorList>
    </citation>
    <scope>NUCLEOTIDE SEQUENCE</scope>
    <source>
        <strain evidence="2">JCM 4122</strain>
    </source>
</reference>
<reference evidence="2" key="2">
    <citation type="submission" date="2020-09" db="EMBL/GenBank/DDBJ databases">
        <authorList>
            <person name="Sun Q."/>
            <person name="Ohkuma M."/>
        </authorList>
    </citation>
    <scope>NUCLEOTIDE SEQUENCE</scope>
    <source>
        <strain evidence="2">JCM 4122</strain>
    </source>
</reference>
<evidence type="ECO:0000313" key="2">
    <source>
        <dbReference type="EMBL" id="GHG08703.1"/>
    </source>
</evidence>